<dbReference type="RefSeq" id="NP_203271.1">
    <property type="nucleotide sequence ID" value="NC_003083.1"/>
</dbReference>
<dbReference type="KEGG" id="vg:1727447"/>
<accession>Q91GF2</accession>
<dbReference type="Proteomes" id="UP000203221">
    <property type="component" value="Segment"/>
</dbReference>
<dbReference type="InterPro" id="IPR007703">
    <property type="entry name" value="PIF3"/>
</dbReference>
<protein>
    <recommendedName>
        <fullName evidence="4">PIF-3</fullName>
    </recommendedName>
</protein>
<dbReference type="EMBL" id="AY043265">
    <property type="protein sequence ID" value="AAK85666.1"/>
    <property type="molecule type" value="Genomic_DNA"/>
</dbReference>
<keyword evidence="3" id="KW-1185">Reference proteome</keyword>
<reference evidence="2 3" key="1">
    <citation type="journal article" date="2002" name="J. Gen. Virol.">
        <title>Whole genome analysis of the Epiphyas postvittana nucleopolyhedrovirus.</title>
        <authorList>
            <person name="Hyink O."/>
            <person name="Dellow R.A."/>
            <person name="Olsen M.J."/>
            <person name="Caradoc-Davies K.M.B."/>
            <person name="Drake K."/>
            <person name="Herniou E.A."/>
            <person name="Cory J.S."/>
            <person name="O'Reilly D.R."/>
            <person name="Ward V.K."/>
        </authorList>
    </citation>
    <scope>NUCLEOTIDE SEQUENCE [LARGE SCALE GENOMIC DNA]</scope>
</reference>
<dbReference type="Pfam" id="PF05006">
    <property type="entry name" value="PIF3"/>
    <property type="match status" value="1"/>
</dbReference>
<sequence length="205" mass="22794">MPTVYQLLLLFVIIAIVYVTTFKSIQQFMQQNTVERHQTTFTPLMDFVFERDRGVDCALNRLPCVTSQQCRDNCVIASAASELICDAGFCTATNALTDAQEPDSTIYCDPALGLLRIYAAGGDFVVAQTCVSTYRDLVDDTGTARPYLCDNGVLQLNLDTTQFTADACVCAVAYEKMLFQQTALARTLPVCIPSRMANLYRRVYE</sequence>
<dbReference type="OrthoDB" id="9997at10239"/>
<organismHost>
    <name type="scientific">Lepidoptera</name>
    <name type="common">moths &amp; butterflies</name>
    <dbReference type="NCBI Taxonomy" id="7088"/>
</organismHost>
<evidence type="ECO:0000313" key="2">
    <source>
        <dbReference type="EMBL" id="AAK85666.1"/>
    </source>
</evidence>
<keyword evidence="1" id="KW-1133">Transmembrane helix</keyword>
<dbReference type="GeneID" id="1727447"/>
<evidence type="ECO:0000313" key="3">
    <source>
        <dbReference type="Proteomes" id="UP000203221"/>
    </source>
</evidence>
<evidence type="ECO:0008006" key="4">
    <source>
        <dbReference type="Google" id="ProtNLM"/>
    </source>
</evidence>
<proteinExistence type="predicted"/>
<keyword evidence="1" id="KW-0472">Membrane</keyword>
<organism evidence="2 3">
    <name type="scientific">Epiphyas postvittana nucleopolyhedrovirus</name>
    <name type="common">EppoMNPV</name>
    <dbReference type="NCBI Taxonomy" id="70600"/>
    <lineage>
        <taxon>Viruses</taxon>
        <taxon>Viruses incertae sedis</taxon>
        <taxon>Naldaviricetes</taxon>
        <taxon>Lefavirales</taxon>
        <taxon>Baculoviridae</taxon>
        <taxon>Alphabaculovirus</taxon>
        <taxon>Alphabaculovirus eppostvittanae</taxon>
    </lineage>
</organism>
<evidence type="ECO:0000256" key="1">
    <source>
        <dbReference type="SAM" id="Phobius"/>
    </source>
</evidence>
<feature type="transmembrane region" description="Helical" evidence="1">
    <location>
        <begin position="6"/>
        <end position="22"/>
    </location>
</feature>
<keyword evidence="1" id="KW-0812">Transmembrane</keyword>
<name>Q91GF2_NPVEP</name>